<feature type="domain" description="RNA-binding S4" evidence="6">
    <location>
        <begin position="14"/>
        <end position="80"/>
    </location>
</feature>
<dbReference type="AlphaFoldDB" id="A0AA45C648"/>
<protein>
    <recommendedName>
        <fullName evidence="5">Pseudouridine synthase</fullName>
        <ecNumber evidence="5">5.4.99.-</ecNumber>
    </recommendedName>
</protein>
<dbReference type="CDD" id="cd00165">
    <property type="entry name" value="S4"/>
    <property type="match status" value="1"/>
</dbReference>
<dbReference type="Gene3D" id="3.10.290.10">
    <property type="entry name" value="RNA-binding S4 domain"/>
    <property type="match status" value="1"/>
</dbReference>
<dbReference type="GO" id="GO:0000455">
    <property type="term" value="P:enzyme-directed rRNA pseudouridine synthesis"/>
    <property type="evidence" value="ECO:0007669"/>
    <property type="project" value="TreeGrafter"/>
</dbReference>
<keyword evidence="8" id="KW-1185">Reference proteome</keyword>
<sequence>MIEKILVDENEKDERLDKFCSKKVPDWISRNFIQNSIKNGSIKVNKKIKKPNYKIKTGDLIYIEVPEKPEKPEILPENINLNIIYEDDDIIVINKPYNMIVHPAGKIYNGTLVNALKGHIDDFEDIGDELRTGIVHRLDKDTSGLIIVAKNNMARENLSKQFQERTIRKFYIALTKGPIQRPQGIINRPISRHPTQRHKMAIIEGGKESITKYKIIKKFNNNLNLVWINLKTGRTHQIRVHFKYLKSPLLGDSTYSKIGKFENELCINRQMLHAVKMNLFHPRTNEWMEFIAPIPDDFKNAIKNIYNKYGD</sequence>
<dbReference type="RefSeq" id="WP_109605157.1">
    <property type="nucleotide sequence ID" value="NZ_JAMHJO010000001.1"/>
</dbReference>
<gene>
    <name evidence="7" type="ORF">C7380_11248</name>
</gene>
<keyword evidence="4" id="KW-0694">RNA-binding</keyword>
<dbReference type="InterPro" id="IPR006224">
    <property type="entry name" value="PsdUridine_synth_RluA-like_CS"/>
</dbReference>
<comment type="similarity">
    <text evidence="1 5">Belongs to the pseudouridine synthase RluA family.</text>
</comment>
<reference evidence="7 8" key="1">
    <citation type="submission" date="2018-05" db="EMBL/GenBank/DDBJ databases">
        <title>Genomic Encyclopedia of Type Strains, Phase IV (KMG-IV): sequencing the most valuable type-strain genomes for metagenomic binning, comparative biology and taxonomic classification.</title>
        <authorList>
            <person name="Goeker M."/>
        </authorList>
    </citation>
    <scope>NUCLEOTIDE SEQUENCE [LARGE SCALE GENOMIC DNA]</scope>
    <source>
        <strain evidence="7 8">DSM 24906</strain>
    </source>
</reference>
<dbReference type="Pfam" id="PF01479">
    <property type="entry name" value="S4"/>
    <property type="match status" value="1"/>
</dbReference>
<dbReference type="SUPFAM" id="SSF55120">
    <property type="entry name" value="Pseudouridine synthase"/>
    <property type="match status" value="1"/>
</dbReference>
<dbReference type="PANTHER" id="PTHR21600:SF44">
    <property type="entry name" value="RIBOSOMAL LARGE SUBUNIT PSEUDOURIDINE SYNTHASE D"/>
    <property type="match status" value="1"/>
</dbReference>
<evidence type="ECO:0000256" key="1">
    <source>
        <dbReference type="ARBA" id="ARBA00010876"/>
    </source>
</evidence>
<evidence type="ECO:0000313" key="8">
    <source>
        <dbReference type="Proteomes" id="UP000245921"/>
    </source>
</evidence>
<comment type="function">
    <text evidence="5">Responsible for synthesis of pseudouridine from uracil.</text>
</comment>
<dbReference type="CDD" id="cd02869">
    <property type="entry name" value="PseudoU_synth_RluA_like"/>
    <property type="match status" value="1"/>
</dbReference>
<feature type="active site" evidence="3">
    <location>
        <position position="139"/>
    </location>
</feature>
<evidence type="ECO:0000313" key="7">
    <source>
        <dbReference type="EMBL" id="PWJ90578.1"/>
    </source>
</evidence>
<dbReference type="Gene3D" id="3.30.2350.10">
    <property type="entry name" value="Pseudouridine synthase"/>
    <property type="match status" value="1"/>
</dbReference>
<dbReference type="GO" id="GO:0003723">
    <property type="term" value="F:RNA binding"/>
    <property type="evidence" value="ECO:0007669"/>
    <property type="project" value="UniProtKB-KW"/>
</dbReference>
<dbReference type="InterPro" id="IPR020103">
    <property type="entry name" value="PsdUridine_synth_cat_dom_sf"/>
</dbReference>
<evidence type="ECO:0000256" key="4">
    <source>
        <dbReference type="PROSITE-ProRule" id="PRU00182"/>
    </source>
</evidence>
<organism evidence="7 8">
    <name type="scientific">Oceanotoga teriensis</name>
    <dbReference type="NCBI Taxonomy" id="515440"/>
    <lineage>
        <taxon>Bacteria</taxon>
        <taxon>Thermotogati</taxon>
        <taxon>Thermotogota</taxon>
        <taxon>Thermotogae</taxon>
        <taxon>Petrotogales</taxon>
        <taxon>Petrotogaceae</taxon>
        <taxon>Oceanotoga</taxon>
    </lineage>
</organism>
<evidence type="ECO:0000256" key="5">
    <source>
        <dbReference type="RuleBase" id="RU362028"/>
    </source>
</evidence>
<dbReference type="PANTHER" id="PTHR21600">
    <property type="entry name" value="MITOCHONDRIAL RNA PSEUDOURIDINE SYNTHASE"/>
    <property type="match status" value="1"/>
</dbReference>
<evidence type="ECO:0000259" key="6">
    <source>
        <dbReference type="SMART" id="SM00363"/>
    </source>
</evidence>
<dbReference type="InterPro" id="IPR050188">
    <property type="entry name" value="RluA_PseudoU_synthase"/>
</dbReference>
<dbReference type="PROSITE" id="PS50889">
    <property type="entry name" value="S4"/>
    <property type="match status" value="1"/>
</dbReference>
<dbReference type="Proteomes" id="UP000245921">
    <property type="component" value="Unassembled WGS sequence"/>
</dbReference>
<proteinExistence type="inferred from homology"/>
<dbReference type="NCBIfam" id="TIGR00005">
    <property type="entry name" value="rluA_subfam"/>
    <property type="match status" value="1"/>
</dbReference>
<dbReference type="SMART" id="SM00363">
    <property type="entry name" value="S4"/>
    <property type="match status" value="1"/>
</dbReference>
<name>A0AA45C648_9BACT</name>
<dbReference type="Pfam" id="PF00849">
    <property type="entry name" value="PseudoU_synth_2"/>
    <property type="match status" value="1"/>
</dbReference>
<keyword evidence="2 5" id="KW-0413">Isomerase</keyword>
<dbReference type="EMBL" id="QGGI01000012">
    <property type="protein sequence ID" value="PWJ90578.1"/>
    <property type="molecule type" value="Genomic_DNA"/>
</dbReference>
<accession>A0AA45C648</accession>
<dbReference type="InterPro" id="IPR002942">
    <property type="entry name" value="S4_RNA-bd"/>
</dbReference>
<comment type="caution">
    <text evidence="7">The sequence shown here is derived from an EMBL/GenBank/DDBJ whole genome shotgun (WGS) entry which is preliminary data.</text>
</comment>
<evidence type="ECO:0000256" key="3">
    <source>
        <dbReference type="PIRSR" id="PIRSR606225-1"/>
    </source>
</evidence>
<evidence type="ECO:0000256" key="2">
    <source>
        <dbReference type="ARBA" id="ARBA00023235"/>
    </source>
</evidence>
<dbReference type="PROSITE" id="PS01129">
    <property type="entry name" value="PSI_RLU"/>
    <property type="match status" value="1"/>
</dbReference>
<dbReference type="GO" id="GO:0120159">
    <property type="term" value="F:rRNA pseudouridine synthase activity"/>
    <property type="evidence" value="ECO:0007669"/>
    <property type="project" value="UniProtKB-ARBA"/>
</dbReference>
<dbReference type="InterPro" id="IPR006225">
    <property type="entry name" value="PsdUridine_synth_RluC/D"/>
</dbReference>
<dbReference type="InterPro" id="IPR006145">
    <property type="entry name" value="PsdUridine_synth_RsuA/RluA"/>
</dbReference>
<comment type="catalytic activity">
    <reaction evidence="5">
        <text>a uridine in RNA = a pseudouridine in RNA</text>
        <dbReference type="Rhea" id="RHEA:48348"/>
        <dbReference type="Rhea" id="RHEA-COMP:12068"/>
        <dbReference type="Rhea" id="RHEA-COMP:12069"/>
        <dbReference type="ChEBI" id="CHEBI:65314"/>
        <dbReference type="ChEBI" id="CHEBI:65315"/>
    </reaction>
</comment>
<dbReference type="InterPro" id="IPR036986">
    <property type="entry name" value="S4_RNA-bd_sf"/>
</dbReference>
<dbReference type="SUPFAM" id="SSF55174">
    <property type="entry name" value="Alpha-L RNA-binding motif"/>
    <property type="match status" value="1"/>
</dbReference>
<dbReference type="EC" id="5.4.99.-" evidence="5"/>